<evidence type="ECO:0000313" key="2">
    <source>
        <dbReference type="Proteomes" id="UP001396334"/>
    </source>
</evidence>
<proteinExistence type="predicted"/>
<reference evidence="1 2" key="1">
    <citation type="journal article" date="2024" name="G3 (Bethesda)">
        <title>Genome assembly of Hibiscus sabdariffa L. provides insights into metabolisms of medicinal natural products.</title>
        <authorList>
            <person name="Kim T."/>
        </authorList>
    </citation>
    <scope>NUCLEOTIDE SEQUENCE [LARGE SCALE GENOMIC DNA]</scope>
    <source>
        <strain evidence="1">TK-2024</strain>
        <tissue evidence="1">Old leaves</tissue>
    </source>
</reference>
<protein>
    <submittedName>
        <fullName evidence="1">Uncharacterized protein</fullName>
    </submittedName>
</protein>
<comment type="caution">
    <text evidence="1">The sequence shown here is derived from an EMBL/GenBank/DDBJ whole genome shotgun (WGS) entry which is preliminary data.</text>
</comment>
<organism evidence="1 2">
    <name type="scientific">Hibiscus sabdariffa</name>
    <name type="common">roselle</name>
    <dbReference type="NCBI Taxonomy" id="183260"/>
    <lineage>
        <taxon>Eukaryota</taxon>
        <taxon>Viridiplantae</taxon>
        <taxon>Streptophyta</taxon>
        <taxon>Embryophyta</taxon>
        <taxon>Tracheophyta</taxon>
        <taxon>Spermatophyta</taxon>
        <taxon>Magnoliopsida</taxon>
        <taxon>eudicotyledons</taxon>
        <taxon>Gunneridae</taxon>
        <taxon>Pentapetalae</taxon>
        <taxon>rosids</taxon>
        <taxon>malvids</taxon>
        <taxon>Malvales</taxon>
        <taxon>Malvaceae</taxon>
        <taxon>Malvoideae</taxon>
        <taxon>Hibiscus</taxon>
    </lineage>
</organism>
<accession>A0ABR2QQD6</accession>
<name>A0ABR2QQD6_9ROSI</name>
<gene>
    <name evidence="1" type="ORF">V6N11_060404</name>
</gene>
<evidence type="ECO:0000313" key="1">
    <source>
        <dbReference type="EMBL" id="KAK9002824.1"/>
    </source>
</evidence>
<sequence length="184" mass="19824">MPVTQHEFDSSTSHVSSVDLGNTVELDNVPELIPESVSLDESNSALLPEIASASIPSNVSQIVPSHSTSIPSNVSQIVPSHSTSIPSHESVEFVPSRKSSRALTKPGWNEGTEKKKLGTDLKMSETEAIVHGFEIVEEARQASKGRFWSIASLELLGVLCLAMPLLETSFATCLSFPPFRSHIS</sequence>
<keyword evidence="2" id="KW-1185">Reference proteome</keyword>
<dbReference type="Proteomes" id="UP001396334">
    <property type="component" value="Unassembled WGS sequence"/>
</dbReference>
<dbReference type="EMBL" id="JBBPBN010000034">
    <property type="protein sequence ID" value="KAK9002824.1"/>
    <property type="molecule type" value="Genomic_DNA"/>
</dbReference>